<dbReference type="EMBL" id="VNHU01000005">
    <property type="protein sequence ID" value="TYP73670.1"/>
    <property type="molecule type" value="Genomic_DNA"/>
</dbReference>
<keyword evidence="2" id="KW-1185">Reference proteome</keyword>
<dbReference type="Proteomes" id="UP000324376">
    <property type="component" value="Unassembled WGS sequence"/>
</dbReference>
<name>A0A5S5C5S6_9FLAO</name>
<proteinExistence type="predicted"/>
<sequence>MLFFIAFACYGLVTSQDTDAELFFNDGTSIEGYGMLHKTDKIKFRISLDDKPDIWTKLMVKKITFYGFNMSTTFEYVQLKPDKPATLVEVLVYENTKLFSDVTTYYFYANHGMTNGLPTSRSRQQFSISKIYIQKEGDEFPVALTGNFRRKVKEYFSDCTGLVNKVNSGEFRKSTVKDMIYYYNDFYTE</sequence>
<dbReference type="OrthoDB" id="1117699at2"/>
<dbReference type="RefSeq" id="WP_148782762.1">
    <property type="nucleotide sequence ID" value="NZ_VNHU01000005.1"/>
</dbReference>
<dbReference type="AlphaFoldDB" id="A0A5S5C5S6"/>
<protein>
    <submittedName>
        <fullName evidence="1">Uncharacterized protein</fullName>
    </submittedName>
</protein>
<organism evidence="1 2">
    <name type="scientific">Aquimarina intermedia</name>
    <dbReference type="NCBI Taxonomy" id="350814"/>
    <lineage>
        <taxon>Bacteria</taxon>
        <taxon>Pseudomonadati</taxon>
        <taxon>Bacteroidota</taxon>
        <taxon>Flavobacteriia</taxon>
        <taxon>Flavobacteriales</taxon>
        <taxon>Flavobacteriaceae</taxon>
        <taxon>Aquimarina</taxon>
    </lineage>
</organism>
<accession>A0A5S5C5S6</accession>
<evidence type="ECO:0000313" key="1">
    <source>
        <dbReference type="EMBL" id="TYP73670.1"/>
    </source>
</evidence>
<reference evidence="1 2" key="1">
    <citation type="submission" date="2019-07" db="EMBL/GenBank/DDBJ databases">
        <title>Genomic Encyclopedia of Archaeal and Bacterial Type Strains, Phase II (KMG-II): from individual species to whole genera.</title>
        <authorList>
            <person name="Goeker M."/>
        </authorList>
    </citation>
    <scope>NUCLEOTIDE SEQUENCE [LARGE SCALE GENOMIC DNA]</scope>
    <source>
        <strain evidence="1 2">DSM 17527</strain>
    </source>
</reference>
<evidence type="ECO:0000313" key="2">
    <source>
        <dbReference type="Proteomes" id="UP000324376"/>
    </source>
</evidence>
<comment type="caution">
    <text evidence="1">The sequence shown here is derived from an EMBL/GenBank/DDBJ whole genome shotgun (WGS) entry which is preliminary data.</text>
</comment>
<gene>
    <name evidence="1" type="ORF">BD809_105261</name>
</gene>